<comment type="caution">
    <text evidence="2">The sequence shown here is derived from an EMBL/GenBank/DDBJ whole genome shotgun (WGS) entry which is preliminary data.</text>
</comment>
<sequence length="128" mass="14179">RRTVLVETSTFNALVSQWDGTGSYDWSYQAEEEPANFALMAFSSNSSSNNKVPSCLKASSPPKPEQELSHTSRPSAPIIEDWVSDSEEESDTQAPQQFVPHFAQSSEHVKTLRQSMQQIETTILAATT</sequence>
<dbReference type="EMBL" id="BKCJ011089389">
    <property type="protein sequence ID" value="GFC83421.1"/>
    <property type="molecule type" value="Genomic_DNA"/>
</dbReference>
<feature type="non-terminal residue" evidence="2">
    <location>
        <position position="1"/>
    </location>
</feature>
<name>A0A699RLC7_TANCI</name>
<protein>
    <submittedName>
        <fullName evidence="2">Uncharacterized protein</fullName>
    </submittedName>
</protein>
<feature type="region of interest" description="Disordered" evidence="1">
    <location>
        <begin position="45"/>
        <end position="97"/>
    </location>
</feature>
<dbReference type="AlphaFoldDB" id="A0A699RLC7"/>
<reference evidence="2" key="1">
    <citation type="journal article" date="2019" name="Sci. Rep.">
        <title>Draft genome of Tanacetum cinerariifolium, the natural source of mosquito coil.</title>
        <authorList>
            <person name="Yamashiro T."/>
            <person name="Shiraishi A."/>
            <person name="Satake H."/>
            <person name="Nakayama K."/>
        </authorList>
    </citation>
    <scope>NUCLEOTIDE SEQUENCE</scope>
</reference>
<evidence type="ECO:0000313" key="2">
    <source>
        <dbReference type="EMBL" id="GFC83421.1"/>
    </source>
</evidence>
<organism evidence="2">
    <name type="scientific">Tanacetum cinerariifolium</name>
    <name type="common">Dalmatian daisy</name>
    <name type="synonym">Chrysanthemum cinerariifolium</name>
    <dbReference type="NCBI Taxonomy" id="118510"/>
    <lineage>
        <taxon>Eukaryota</taxon>
        <taxon>Viridiplantae</taxon>
        <taxon>Streptophyta</taxon>
        <taxon>Embryophyta</taxon>
        <taxon>Tracheophyta</taxon>
        <taxon>Spermatophyta</taxon>
        <taxon>Magnoliopsida</taxon>
        <taxon>eudicotyledons</taxon>
        <taxon>Gunneridae</taxon>
        <taxon>Pentapetalae</taxon>
        <taxon>asterids</taxon>
        <taxon>campanulids</taxon>
        <taxon>Asterales</taxon>
        <taxon>Asteraceae</taxon>
        <taxon>Asteroideae</taxon>
        <taxon>Anthemideae</taxon>
        <taxon>Anthemidinae</taxon>
        <taxon>Tanacetum</taxon>
    </lineage>
</organism>
<feature type="compositionally biased region" description="Acidic residues" evidence="1">
    <location>
        <begin position="82"/>
        <end position="91"/>
    </location>
</feature>
<proteinExistence type="predicted"/>
<feature type="non-terminal residue" evidence="2">
    <location>
        <position position="128"/>
    </location>
</feature>
<accession>A0A699RLC7</accession>
<evidence type="ECO:0000256" key="1">
    <source>
        <dbReference type="SAM" id="MobiDB-lite"/>
    </source>
</evidence>
<gene>
    <name evidence="2" type="ORF">Tci_855391</name>
</gene>